<keyword evidence="7 12" id="KW-0328">Glycosyltransferase</keyword>
<dbReference type="AlphaFoldDB" id="A0A1H7MVC6"/>
<feature type="domain" description="Quinolinate phosphoribosyl transferase N-terminal" evidence="14">
    <location>
        <begin position="23"/>
        <end position="108"/>
    </location>
</feature>
<evidence type="ECO:0000256" key="3">
    <source>
        <dbReference type="ARBA" id="ARBA00009400"/>
    </source>
</evidence>
<dbReference type="RefSeq" id="WP_083423125.1">
    <property type="nucleotide sequence ID" value="NZ_FOAP01000004.1"/>
</dbReference>
<dbReference type="SUPFAM" id="SSF51690">
    <property type="entry name" value="Nicotinate/Quinolinate PRTase C-terminal domain-like"/>
    <property type="match status" value="1"/>
</dbReference>
<dbReference type="EC" id="2.4.2.19" evidence="5"/>
<accession>A0A1H7MVC6</accession>
<dbReference type="GO" id="GO:0009435">
    <property type="term" value="P:NAD+ biosynthetic process"/>
    <property type="evidence" value="ECO:0007669"/>
    <property type="project" value="UniProtKB-UniPathway"/>
</dbReference>
<dbReference type="CDD" id="cd01572">
    <property type="entry name" value="QPRTase"/>
    <property type="match status" value="1"/>
</dbReference>
<evidence type="ECO:0000259" key="13">
    <source>
        <dbReference type="Pfam" id="PF01729"/>
    </source>
</evidence>
<dbReference type="UniPathway" id="UPA00253">
    <property type="reaction ID" value="UER00331"/>
</dbReference>
<proteinExistence type="inferred from homology"/>
<evidence type="ECO:0000256" key="5">
    <source>
        <dbReference type="ARBA" id="ARBA00011944"/>
    </source>
</evidence>
<evidence type="ECO:0000313" key="15">
    <source>
        <dbReference type="EMBL" id="SEL14557.1"/>
    </source>
</evidence>
<dbReference type="InterPro" id="IPR027277">
    <property type="entry name" value="NadC/ModD"/>
</dbReference>
<dbReference type="NCBIfam" id="TIGR00078">
    <property type="entry name" value="nadC"/>
    <property type="match status" value="1"/>
</dbReference>
<dbReference type="FunFam" id="3.90.1170.20:FF:000001">
    <property type="entry name" value="Nicotinate-nucleotide diphosphorylase (Carboxylating)"/>
    <property type="match status" value="1"/>
</dbReference>
<dbReference type="Gene3D" id="3.90.1170.20">
    <property type="entry name" value="Quinolinate phosphoribosyl transferase, N-terminal domain"/>
    <property type="match status" value="1"/>
</dbReference>
<dbReference type="Pfam" id="PF01729">
    <property type="entry name" value="QRPTase_C"/>
    <property type="match status" value="1"/>
</dbReference>
<evidence type="ECO:0000256" key="7">
    <source>
        <dbReference type="ARBA" id="ARBA00022676"/>
    </source>
</evidence>
<dbReference type="GO" id="GO:0005737">
    <property type="term" value="C:cytoplasm"/>
    <property type="evidence" value="ECO:0007669"/>
    <property type="project" value="TreeGrafter"/>
</dbReference>
<evidence type="ECO:0000256" key="1">
    <source>
        <dbReference type="ARBA" id="ARBA00003237"/>
    </source>
</evidence>
<dbReference type="PANTHER" id="PTHR32179">
    <property type="entry name" value="NICOTINATE-NUCLEOTIDE PYROPHOSPHORYLASE [CARBOXYLATING]"/>
    <property type="match status" value="1"/>
</dbReference>
<organism evidence="15 16">
    <name type="scientific">Stigmatella aurantiaca</name>
    <dbReference type="NCBI Taxonomy" id="41"/>
    <lineage>
        <taxon>Bacteria</taxon>
        <taxon>Pseudomonadati</taxon>
        <taxon>Myxococcota</taxon>
        <taxon>Myxococcia</taxon>
        <taxon>Myxococcales</taxon>
        <taxon>Cystobacterineae</taxon>
        <taxon>Archangiaceae</taxon>
        <taxon>Stigmatella</taxon>
    </lineage>
</organism>
<dbReference type="EMBL" id="FOAP01000004">
    <property type="protein sequence ID" value="SEL14557.1"/>
    <property type="molecule type" value="Genomic_DNA"/>
</dbReference>
<keyword evidence="6" id="KW-0662">Pyridine nucleotide biosynthesis</keyword>
<dbReference type="InterPro" id="IPR004393">
    <property type="entry name" value="NadC"/>
</dbReference>
<dbReference type="FunFam" id="3.20.20.70:FF:000030">
    <property type="entry name" value="Nicotinate-nucleotide pyrophosphorylase, carboxylating"/>
    <property type="match status" value="1"/>
</dbReference>
<evidence type="ECO:0000256" key="9">
    <source>
        <dbReference type="ARBA" id="ARBA00033102"/>
    </source>
</evidence>
<dbReference type="SUPFAM" id="SSF54675">
    <property type="entry name" value="Nicotinate/Quinolinate PRTase N-terminal domain-like"/>
    <property type="match status" value="1"/>
</dbReference>
<protein>
    <recommendedName>
        <fullName evidence="11">Probable nicotinate-nucleotide pyrophosphorylase [carboxylating]</fullName>
        <ecNumber evidence="5">2.4.2.19</ecNumber>
    </recommendedName>
    <alternativeName>
        <fullName evidence="9">Quinolinate phosphoribosyltransferase [decarboxylating]</fullName>
    </alternativeName>
</protein>
<dbReference type="InterPro" id="IPR002638">
    <property type="entry name" value="Quinolinate_PRibosylTrfase_C"/>
</dbReference>
<gene>
    <name evidence="15" type="ORF">SAMN05444354_104107</name>
</gene>
<evidence type="ECO:0000256" key="4">
    <source>
        <dbReference type="ARBA" id="ARBA00011218"/>
    </source>
</evidence>
<dbReference type="InterPro" id="IPR036068">
    <property type="entry name" value="Nicotinate_pribotase-like_C"/>
</dbReference>
<comment type="subunit">
    <text evidence="4">Hexamer formed by 3 homodimers.</text>
</comment>
<comment type="pathway">
    <text evidence="2">Cofactor biosynthesis; NAD(+) biosynthesis; nicotinate D-ribonucleotide from quinolinate: step 1/1.</text>
</comment>
<evidence type="ECO:0000256" key="12">
    <source>
        <dbReference type="PIRNR" id="PIRNR006250"/>
    </source>
</evidence>
<evidence type="ECO:0000256" key="10">
    <source>
        <dbReference type="ARBA" id="ARBA00047445"/>
    </source>
</evidence>
<feature type="domain" description="Quinolinate phosphoribosyl transferase C-terminal" evidence="13">
    <location>
        <begin position="110"/>
        <end position="276"/>
    </location>
</feature>
<keyword evidence="8 12" id="KW-0808">Transferase</keyword>
<dbReference type="GO" id="GO:0004514">
    <property type="term" value="F:nicotinate-nucleotide diphosphorylase (carboxylating) activity"/>
    <property type="evidence" value="ECO:0007669"/>
    <property type="project" value="UniProtKB-EC"/>
</dbReference>
<dbReference type="Gene3D" id="3.20.20.70">
    <property type="entry name" value="Aldolase class I"/>
    <property type="match status" value="1"/>
</dbReference>
<dbReference type="PANTHER" id="PTHR32179:SF3">
    <property type="entry name" value="NICOTINATE-NUCLEOTIDE PYROPHOSPHORYLASE [CARBOXYLATING]"/>
    <property type="match status" value="1"/>
</dbReference>
<reference evidence="16" key="1">
    <citation type="submission" date="2016-10" db="EMBL/GenBank/DDBJ databases">
        <authorList>
            <person name="Varghese N."/>
            <person name="Submissions S."/>
        </authorList>
    </citation>
    <scope>NUCLEOTIDE SEQUENCE [LARGE SCALE GENOMIC DNA]</scope>
    <source>
        <strain evidence="16">DSM 17044</strain>
    </source>
</reference>
<evidence type="ECO:0000259" key="14">
    <source>
        <dbReference type="Pfam" id="PF02749"/>
    </source>
</evidence>
<dbReference type="GO" id="GO:0034213">
    <property type="term" value="P:quinolinate catabolic process"/>
    <property type="evidence" value="ECO:0007669"/>
    <property type="project" value="TreeGrafter"/>
</dbReference>
<evidence type="ECO:0000256" key="2">
    <source>
        <dbReference type="ARBA" id="ARBA00004893"/>
    </source>
</evidence>
<evidence type="ECO:0000256" key="11">
    <source>
        <dbReference type="ARBA" id="ARBA00069173"/>
    </source>
</evidence>
<dbReference type="Pfam" id="PF02749">
    <property type="entry name" value="QRPTase_N"/>
    <property type="match status" value="1"/>
</dbReference>
<evidence type="ECO:0000256" key="6">
    <source>
        <dbReference type="ARBA" id="ARBA00022642"/>
    </source>
</evidence>
<dbReference type="InterPro" id="IPR013785">
    <property type="entry name" value="Aldolase_TIM"/>
</dbReference>
<evidence type="ECO:0000313" key="16">
    <source>
        <dbReference type="Proteomes" id="UP000182719"/>
    </source>
</evidence>
<dbReference type="OrthoDB" id="9782546at2"/>
<comment type="similarity">
    <text evidence="3 12">Belongs to the NadC/ModD family.</text>
</comment>
<dbReference type="Proteomes" id="UP000182719">
    <property type="component" value="Unassembled WGS sequence"/>
</dbReference>
<dbReference type="PIRSF" id="PIRSF006250">
    <property type="entry name" value="NadC_ModD"/>
    <property type="match status" value="1"/>
</dbReference>
<dbReference type="InterPro" id="IPR037128">
    <property type="entry name" value="Quinolinate_PRibosylTase_N_sf"/>
</dbReference>
<name>A0A1H7MVC6_STIAU</name>
<comment type="catalytic activity">
    <reaction evidence="10">
        <text>nicotinate beta-D-ribonucleotide + CO2 + diphosphate = quinolinate + 5-phospho-alpha-D-ribose 1-diphosphate + 2 H(+)</text>
        <dbReference type="Rhea" id="RHEA:12733"/>
        <dbReference type="ChEBI" id="CHEBI:15378"/>
        <dbReference type="ChEBI" id="CHEBI:16526"/>
        <dbReference type="ChEBI" id="CHEBI:29959"/>
        <dbReference type="ChEBI" id="CHEBI:33019"/>
        <dbReference type="ChEBI" id="CHEBI:57502"/>
        <dbReference type="ChEBI" id="CHEBI:58017"/>
        <dbReference type="EC" id="2.4.2.19"/>
    </reaction>
</comment>
<evidence type="ECO:0000256" key="8">
    <source>
        <dbReference type="ARBA" id="ARBA00022679"/>
    </source>
</evidence>
<keyword evidence="16" id="KW-1185">Reference proteome</keyword>
<comment type="function">
    <text evidence="1">Involved in the catabolism of quinolinic acid (QA).</text>
</comment>
<sequence>MKDDYLDRLIHLALDEDLGAAGDVTSNALVPPDALGSGELVAKEQMVLAGLGAFARVFQLVDPEAEVTLVRREGDEVKPKTVTARVSGRLRSLLAAERTALNIVQRMSGIATLSQQAVTAVRGSKLQILDTRKTTPGLRGLSKEAVRLGGASNHRFGLFDGILIKDNHIAAVGGSIKEALRRARAHAPRLVKIEIEVTNLKQLAEALAEGADVVMLDNMDDEQIRQSVQLSAGRVPLEVSGGVTLDRLPRLAKLGVDFVSMGSLTHSARSMDLSLEIATASAPKRQRSGRSSRA</sequence>
<dbReference type="InterPro" id="IPR022412">
    <property type="entry name" value="Quinolinate_PRibosylTrfase_N"/>
</dbReference>